<dbReference type="GO" id="GO:1904158">
    <property type="term" value="P:axonemal central apparatus assembly"/>
    <property type="evidence" value="ECO:0007669"/>
    <property type="project" value="TreeGrafter"/>
</dbReference>
<dbReference type="EMBL" id="WAAF01008027">
    <property type="protein sequence ID" value="NXX43046.1"/>
    <property type="molecule type" value="Genomic_DNA"/>
</dbReference>
<protein>
    <submittedName>
        <fullName evidence="1">HYDIN protein</fullName>
    </submittedName>
</protein>
<evidence type="ECO:0000313" key="2">
    <source>
        <dbReference type="Proteomes" id="UP000627253"/>
    </source>
</evidence>
<organism evidence="1 2">
    <name type="scientific">Tricholaema leucomelas</name>
    <name type="common">pied barbet</name>
    <dbReference type="NCBI Taxonomy" id="240729"/>
    <lineage>
        <taxon>Eukaryota</taxon>
        <taxon>Metazoa</taxon>
        <taxon>Chordata</taxon>
        <taxon>Craniata</taxon>
        <taxon>Vertebrata</taxon>
        <taxon>Euteleostomi</taxon>
        <taxon>Archelosauria</taxon>
        <taxon>Archosauria</taxon>
        <taxon>Dinosauria</taxon>
        <taxon>Saurischia</taxon>
        <taxon>Theropoda</taxon>
        <taxon>Coelurosauria</taxon>
        <taxon>Aves</taxon>
        <taxon>Neognathae</taxon>
        <taxon>Neoaves</taxon>
        <taxon>Telluraves</taxon>
        <taxon>Coraciimorphae</taxon>
        <taxon>Piciformes</taxon>
        <taxon>Lybiidae</taxon>
        <taxon>Tricholaema lacrymosa</taxon>
    </lineage>
</organism>
<evidence type="ECO:0000313" key="1">
    <source>
        <dbReference type="EMBL" id="NXX43046.1"/>
    </source>
</evidence>
<dbReference type="GO" id="GO:0005930">
    <property type="term" value="C:axoneme"/>
    <property type="evidence" value="ECO:0007669"/>
    <property type="project" value="TreeGrafter"/>
</dbReference>
<accession>A0A852II13</accession>
<feature type="non-terminal residue" evidence="1">
    <location>
        <position position="103"/>
    </location>
</feature>
<dbReference type="AlphaFoldDB" id="A0A852II13"/>
<reference evidence="1" key="1">
    <citation type="submission" date="2020-02" db="EMBL/GenBank/DDBJ databases">
        <title>Bird 10,000 Genomes (B10K) Project - Family phase.</title>
        <authorList>
            <person name="Zhang G."/>
        </authorList>
    </citation>
    <scope>NUCLEOTIDE SEQUENCE</scope>
    <source>
        <strain evidence="1">B10K-DU-002-37</strain>
        <tissue evidence="1">Muscle</tissue>
    </source>
</reference>
<dbReference type="InterPro" id="IPR033305">
    <property type="entry name" value="Hydin-like"/>
</dbReference>
<dbReference type="PANTHER" id="PTHR23053">
    <property type="entry name" value="DLEC1 DELETED IN LUNG AND ESOPHAGEAL CANCER 1"/>
    <property type="match status" value="1"/>
</dbReference>
<feature type="non-terminal residue" evidence="1">
    <location>
        <position position="1"/>
    </location>
</feature>
<dbReference type="Proteomes" id="UP000627253">
    <property type="component" value="Unassembled WGS sequence"/>
</dbReference>
<sequence>PLPVPRHLLGKVAGLGWQQMCPGISPGCSVLPQVTGGPTFCVLLHARGLVPSLCLSRDRLEFSRVQCGQCQEETTRLYNHLQVPCQWFVSRAEAAQQVRHSQG</sequence>
<dbReference type="Gene3D" id="2.60.40.10">
    <property type="entry name" value="Immunoglobulins"/>
    <property type="match status" value="1"/>
</dbReference>
<proteinExistence type="predicted"/>
<dbReference type="InterPro" id="IPR013783">
    <property type="entry name" value="Ig-like_fold"/>
</dbReference>
<keyword evidence="2" id="KW-1185">Reference proteome</keyword>
<dbReference type="GO" id="GO:0003341">
    <property type="term" value="P:cilium movement"/>
    <property type="evidence" value="ECO:0007669"/>
    <property type="project" value="TreeGrafter"/>
</dbReference>
<dbReference type="PANTHER" id="PTHR23053:SF0">
    <property type="entry name" value="HYDROCEPHALUS-INDUCING PROTEIN HOMOLOG"/>
    <property type="match status" value="1"/>
</dbReference>
<dbReference type="OrthoDB" id="442692at2759"/>
<comment type="caution">
    <text evidence="1">The sequence shown here is derived from an EMBL/GenBank/DDBJ whole genome shotgun (WGS) entry which is preliminary data.</text>
</comment>
<gene>
    <name evidence="1" type="primary">Hydin_0</name>
    <name evidence="1" type="ORF">TRILEU_R15122</name>
</gene>
<name>A0A852II13_9PICI</name>